<evidence type="ECO:0000313" key="1">
    <source>
        <dbReference type="EMBL" id="SEB17017.1"/>
    </source>
</evidence>
<dbReference type="Proteomes" id="UP000183040">
    <property type="component" value="Unassembled WGS sequence"/>
</dbReference>
<protein>
    <submittedName>
        <fullName evidence="1">Uncharacterized protein</fullName>
    </submittedName>
</protein>
<dbReference type="AlphaFoldDB" id="A0A174ICT6"/>
<gene>
    <name evidence="1" type="ORF">SAMN04487924_14521</name>
</gene>
<sequence length="186" mass="21783">MGFLDFFKKKQILVSTEDDKIMQNLPEIKKEDFVDESNPLDKGNTIVINYGTGMPIDLIYNDLKEDYEQKGYEDAICNPDMSYKEMNQSIIRHNIEIKFEQVILKYNDDLHDIDFHIESRSQAGLIDVVKQLKTKRETLQRHVDKLHEMEADFRNEVPYMMGVLLSYERGFLRGLAALSLDTLKNK</sequence>
<dbReference type="RefSeq" id="WP_008771034.1">
    <property type="nucleotide sequence ID" value="NZ_CABKPA010000033.1"/>
</dbReference>
<dbReference type="EMBL" id="FNRP01000045">
    <property type="protein sequence ID" value="SEB17017.1"/>
    <property type="molecule type" value="Genomic_DNA"/>
</dbReference>
<evidence type="ECO:0000313" key="2">
    <source>
        <dbReference type="Proteomes" id="UP000183040"/>
    </source>
</evidence>
<accession>A0A174ICT6</accession>
<name>A0A174ICT6_9BACE</name>
<organism evidence="1 2">
    <name type="scientific">Bacteroides xylanisolvens</name>
    <dbReference type="NCBI Taxonomy" id="371601"/>
    <lineage>
        <taxon>Bacteria</taxon>
        <taxon>Pseudomonadati</taxon>
        <taxon>Bacteroidota</taxon>
        <taxon>Bacteroidia</taxon>
        <taxon>Bacteroidales</taxon>
        <taxon>Bacteroidaceae</taxon>
        <taxon>Bacteroides</taxon>
    </lineage>
</organism>
<reference evidence="1 2" key="1">
    <citation type="submission" date="2016-10" db="EMBL/GenBank/DDBJ databases">
        <authorList>
            <person name="de Groot N.N."/>
        </authorList>
    </citation>
    <scope>NUCLEOTIDE SEQUENCE [LARGE SCALE GENOMIC DNA]</scope>
    <source>
        <strain evidence="1 2">NLAE-zl-G339</strain>
    </source>
</reference>
<proteinExistence type="predicted"/>